<organism evidence="1 2">
    <name type="scientific">Gracilibacillus salinarum</name>
    <dbReference type="NCBI Taxonomy" id="2932255"/>
    <lineage>
        <taxon>Bacteria</taxon>
        <taxon>Bacillati</taxon>
        <taxon>Bacillota</taxon>
        <taxon>Bacilli</taxon>
        <taxon>Bacillales</taxon>
        <taxon>Bacillaceae</taxon>
        <taxon>Gracilibacillus</taxon>
    </lineage>
</organism>
<sequence length="185" mass="21303">MMINQETRVVIGADEYNNNPGWMHTQEEELSLLDKTMWEAKFNEASLTAILAEHVWEHLTYEEGLVAAKLCFHFLKPSGYIRCAVPDGYFPDEEYQNIVKVGGPGSKDHPAASHKIVYNYQTLTNLFQSAGFTVSLLEYCDEEGEFHYHDWDEKKGLIFRSKRFDPRNQGEHLVCPSLILDAKKE</sequence>
<dbReference type="Gene3D" id="3.40.50.150">
    <property type="entry name" value="Vaccinia Virus protein VP39"/>
    <property type="match status" value="1"/>
</dbReference>
<dbReference type="Proteomes" id="UP000831537">
    <property type="component" value="Chromosome"/>
</dbReference>
<evidence type="ECO:0000313" key="2">
    <source>
        <dbReference type="Proteomes" id="UP000831537"/>
    </source>
</evidence>
<dbReference type="RefSeq" id="WP_244745959.1">
    <property type="nucleotide sequence ID" value="NZ_CP095071.1"/>
</dbReference>
<keyword evidence="1" id="KW-0808">Transferase</keyword>
<keyword evidence="1" id="KW-0489">Methyltransferase</keyword>
<dbReference type="GO" id="GO:0032259">
    <property type="term" value="P:methylation"/>
    <property type="evidence" value="ECO:0007669"/>
    <property type="project" value="UniProtKB-KW"/>
</dbReference>
<name>A0ABY4GNH5_9BACI</name>
<evidence type="ECO:0000313" key="1">
    <source>
        <dbReference type="EMBL" id="UOQ85758.1"/>
    </source>
</evidence>
<gene>
    <name evidence="1" type="ORF">MUN87_02285</name>
</gene>
<dbReference type="GO" id="GO:0008168">
    <property type="term" value="F:methyltransferase activity"/>
    <property type="evidence" value="ECO:0007669"/>
    <property type="project" value="UniProtKB-KW"/>
</dbReference>
<protein>
    <submittedName>
        <fullName evidence="1">SAM-dependent methyltransferase</fullName>
    </submittedName>
</protein>
<keyword evidence="2" id="KW-1185">Reference proteome</keyword>
<dbReference type="InterPro" id="IPR029063">
    <property type="entry name" value="SAM-dependent_MTases_sf"/>
</dbReference>
<reference evidence="1 2" key="1">
    <citation type="submission" date="2022-04" db="EMBL/GenBank/DDBJ databases">
        <title>Gracilibacillus sp. isolated from saltern.</title>
        <authorList>
            <person name="Won M."/>
            <person name="Lee C.-M."/>
            <person name="Woen H.-Y."/>
            <person name="Kwon S.-W."/>
        </authorList>
    </citation>
    <scope>NUCLEOTIDE SEQUENCE [LARGE SCALE GENOMIC DNA]</scope>
    <source>
        <strain evidence="1 2">SSPM10-3</strain>
    </source>
</reference>
<proteinExistence type="predicted"/>
<dbReference type="EMBL" id="CP095071">
    <property type="protein sequence ID" value="UOQ85758.1"/>
    <property type="molecule type" value="Genomic_DNA"/>
</dbReference>
<dbReference type="SUPFAM" id="SSF53335">
    <property type="entry name" value="S-adenosyl-L-methionine-dependent methyltransferases"/>
    <property type="match status" value="1"/>
</dbReference>
<accession>A0ABY4GNH5</accession>